<comment type="caution">
    <text evidence="1">The sequence shown here is derived from an EMBL/GenBank/DDBJ whole genome shotgun (WGS) entry which is preliminary data.</text>
</comment>
<evidence type="ECO:0000313" key="1">
    <source>
        <dbReference type="EMBL" id="KAK6640282.1"/>
    </source>
</evidence>
<accession>A0ABR1BAC5</accession>
<evidence type="ECO:0000313" key="2">
    <source>
        <dbReference type="Proteomes" id="UP001359485"/>
    </source>
</evidence>
<proteinExistence type="predicted"/>
<organism evidence="1 2">
    <name type="scientific">Polyplax serrata</name>
    <name type="common">Common mouse louse</name>
    <dbReference type="NCBI Taxonomy" id="468196"/>
    <lineage>
        <taxon>Eukaryota</taxon>
        <taxon>Metazoa</taxon>
        <taxon>Ecdysozoa</taxon>
        <taxon>Arthropoda</taxon>
        <taxon>Hexapoda</taxon>
        <taxon>Insecta</taxon>
        <taxon>Pterygota</taxon>
        <taxon>Neoptera</taxon>
        <taxon>Paraneoptera</taxon>
        <taxon>Psocodea</taxon>
        <taxon>Troctomorpha</taxon>
        <taxon>Phthiraptera</taxon>
        <taxon>Anoplura</taxon>
        <taxon>Polyplacidae</taxon>
        <taxon>Polyplax</taxon>
    </lineage>
</organism>
<dbReference type="Proteomes" id="UP001359485">
    <property type="component" value="Unassembled WGS sequence"/>
</dbReference>
<gene>
    <name evidence="1" type="ORF">RUM44_011968</name>
</gene>
<keyword evidence="2" id="KW-1185">Reference proteome</keyword>
<sequence length="127" mass="14462">MKLLLPDNAVSEDRYDVSRLSEWAGGMKSRRLNYYPLQQHPYLPPVLLDSSSHYRPASGTGLVYLPNSYFTPDPTPAADNGNSDQKTRRVAEEVKSYGMELLMLEIIEEEHNRSDKVETYGWAPSIQ</sequence>
<protein>
    <submittedName>
        <fullName evidence="1">Uncharacterized protein</fullName>
    </submittedName>
</protein>
<dbReference type="EMBL" id="JAWJWF010000001">
    <property type="protein sequence ID" value="KAK6640282.1"/>
    <property type="molecule type" value="Genomic_DNA"/>
</dbReference>
<name>A0ABR1BAC5_POLSC</name>
<reference evidence="1 2" key="1">
    <citation type="submission" date="2023-09" db="EMBL/GenBank/DDBJ databases">
        <title>Genomes of two closely related lineages of the louse Polyplax serrata with different host specificities.</title>
        <authorList>
            <person name="Martinu J."/>
            <person name="Tarabai H."/>
            <person name="Stefka J."/>
            <person name="Hypsa V."/>
        </authorList>
    </citation>
    <scope>NUCLEOTIDE SEQUENCE [LARGE SCALE GENOMIC DNA]</scope>
    <source>
        <strain evidence="1">98ZLc_SE</strain>
    </source>
</reference>